<dbReference type="SUPFAM" id="SSF49899">
    <property type="entry name" value="Concanavalin A-like lectins/glucanases"/>
    <property type="match status" value="3"/>
</dbReference>
<organism evidence="5 6">
    <name type="scientific">Alteromonas arenosi</name>
    <dbReference type="NCBI Taxonomy" id="3055817"/>
    <lineage>
        <taxon>Bacteria</taxon>
        <taxon>Pseudomonadati</taxon>
        <taxon>Pseudomonadota</taxon>
        <taxon>Gammaproteobacteria</taxon>
        <taxon>Alteromonadales</taxon>
        <taxon>Alteromonadaceae</taxon>
        <taxon>Alteromonas/Salinimonas group</taxon>
        <taxon>Alteromonas</taxon>
    </lineage>
</organism>
<keyword evidence="6" id="KW-1185">Reference proteome</keyword>
<evidence type="ECO:0000256" key="2">
    <source>
        <dbReference type="ARBA" id="ARBA00023157"/>
    </source>
</evidence>
<dbReference type="Pfam" id="PF23981">
    <property type="entry name" value="DUF7305"/>
    <property type="match status" value="1"/>
</dbReference>
<dbReference type="SMART" id="SM00560">
    <property type="entry name" value="LamGL"/>
    <property type="match status" value="2"/>
</dbReference>
<dbReference type="PANTHER" id="PTHR42535">
    <property type="entry name" value="OOKINETE PROTEIN, PUTATIVE-RELATED"/>
    <property type="match status" value="1"/>
</dbReference>
<evidence type="ECO:0000313" key="5">
    <source>
        <dbReference type="EMBL" id="MDM7859134.1"/>
    </source>
</evidence>
<sequence length="1675" mass="177759">MKRLGAVLLAMWSSCVIAVECVDVFPDPASSFAANGELEMKLNARIYGSDGILSFNEINDQTGGNNSCDTQPCVAGPTNSANLQLSPFRFSRSNQDVKVRRNTTASLAAGSYDDVTIEAGAQLTLNSTNGTYIIDDLSAKQNTVLYLNGGDYWIKELKLAQGVRLIVTGSEAATIYVQEAIFQLNSQINFNNEPSKLSLISYDEVKLNQGVLLNGFVYAASEVELQLNAQITGAVNTTELKLAQGSSITYAPDDLTTADFGTACISSAPAPDPISHWPIDVCSLSGTIDEILDIEGGNHGQALNGAGVDYDGQYCQAGSFSGSGDVISIPHTDDYHIASGTVSFWFKVPDLSFSNRSSAGGMGIFSKDSTSFDDGGHLTMWVTSSGAIRVRMQSTAASATLQTTNLINEDQWHHVAFTFGTSGIQLYIDGVLQGSNNGFTSGLGNNREPIILGGNAWQTSDNASPANELKDLFKGSIDDLKLFDQQLSSAQITNLFNEIAGTCQTCQSDAELTAHWPLDLCSVNGSSGEIVDIVGNSPGNTVGNAGTLNDGKFCQAGRLDGTGAHINIPHTSAMELSAGSLSLWIKVSDLDYSNSSDVGGMGILSRDSTNFDNGGHLTIWLESDGSVNARHQSTSASYNLDSNAGLIAENTWHHIVYSFGNQRMRLFVDGVQVATNASYGGGINGNSEPLILGATAVRSGDGESTPSQLRDFFKGDLDDVRLYRNELSQADVVELYEASSYVCTNCTGDLPVAFYQFEQEEYAAPGDVLDSSANAFDADPIGNVAPILPDVPISCRALDVPRNLTVDAIDAINTKLDINEIGGRGTISFWYRSTNPWFRGGARQLFDASQLADPPNRNNSQDKYFFLVLRNNGSLRFAMEDNLDRDFRADTGRINIPANQWVHIAVAWDLVNDTAQIYVNGQAQSVRISSSLRTSQIAGVGDLYFGDIGNTYVIAGGTDNSAYGQYDDVRVYNFTQSRAQILADMAAVTECATIDHYQIVHSEQALTCDAADVTIRACANEECSKLADVPSTVTLSPSGWAGGDIVTFTGSTALSLSQSTAGTTTIGITAAVPGADVQCNPDCSIEFVDAGFEFFNVNQPASSVLDPVIAESDLGGIGIRAVQNQNGVCGPLLQGSQTVSLEYECVSTADAPYSTNQCAVPFAGVAVNGDGSGSNAGNLQLQFDSNGETTLTGYQYADAGRLAVAISAVVQGINISSGATVVDSVPAALSVTSDVADPHTAGESFNLNISALGANGTALPSYSPGQLQMSLQRLSPALSNVDGALSLAADLELNSSSVSSYRDISGLSFSNGQYNYAQAYFEEVGTLSVAVRDQAYLGQTITSQNITLGRFIPAYFAVQTRNQGTLADACSASFTYIGQAFDFILGQEPSISITAYNALGNVTSNYAGDLWELAPNTADISFADSSGYSGSAAVNQIGNLAIRGSENYDGVTELDLLNSEFEYIKDSQPTAPFESSLNLTFSADFFTDADGVCYQSNYPDGCEAFSVANIRGTEQRYGRLVVGNTYGPETETLPVPLIAEYFTADGWRTNTQDSCTSIALSQSTGDIQVSNASVGDFESDITSLLNSMSASGTLVDGLSDRTDMQVGPPLDNNGEGVRGTISITLDPTSGAVWSDYLNVDWNQDGVIDNNDAPTGIVSFGVYRGNDRTIHWREVF</sequence>
<dbReference type="InterPro" id="IPR055729">
    <property type="entry name" value="DUF7305"/>
</dbReference>
<evidence type="ECO:0000259" key="4">
    <source>
        <dbReference type="PROSITE" id="PS50025"/>
    </source>
</evidence>
<dbReference type="SMART" id="SM00282">
    <property type="entry name" value="LamG"/>
    <property type="match status" value="3"/>
</dbReference>
<dbReference type="PROSITE" id="PS51257">
    <property type="entry name" value="PROKAR_LIPOPROTEIN"/>
    <property type="match status" value="1"/>
</dbReference>
<evidence type="ECO:0000256" key="3">
    <source>
        <dbReference type="SAM" id="SignalP"/>
    </source>
</evidence>
<protein>
    <submittedName>
        <fullName evidence="5">LamG domain-containing protein</fullName>
    </submittedName>
</protein>
<comment type="caution">
    <text evidence="5">The sequence shown here is derived from an EMBL/GenBank/DDBJ whole genome shotgun (WGS) entry which is preliminary data.</text>
</comment>
<dbReference type="Proteomes" id="UP001234343">
    <property type="component" value="Unassembled WGS sequence"/>
</dbReference>
<dbReference type="InterPro" id="IPR013320">
    <property type="entry name" value="ConA-like_dom_sf"/>
</dbReference>
<evidence type="ECO:0000313" key="6">
    <source>
        <dbReference type="Proteomes" id="UP001234343"/>
    </source>
</evidence>
<dbReference type="InterPro" id="IPR006558">
    <property type="entry name" value="LamG-like"/>
</dbReference>
<name>A0ABT7SSF6_9ALTE</name>
<feature type="signal peptide" evidence="3">
    <location>
        <begin position="1"/>
        <end position="18"/>
    </location>
</feature>
<gene>
    <name evidence="5" type="ORF">QTP81_00770</name>
</gene>
<dbReference type="InterPro" id="IPR001791">
    <property type="entry name" value="Laminin_G"/>
</dbReference>
<keyword evidence="2" id="KW-1015">Disulfide bond</keyword>
<proteinExistence type="predicted"/>
<dbReference type="EMBL" id="JAUCBP010000001">
    <property type="protein sequence ID" value="MDM7859134.1"/>
    <property type="molecule type" value="Genomic_DNA"/>
</dbReference>
<evidence type="ECO:0000256" key="1">
    <source>
        <dbReference type="ARBA" id="ARBA00022729"/>
    </source>
</evidence>
<dbReference type="PANTHER" id="PTHR42535:SF2">
    <property type="entry name" value="CHROMOSOME UNDETERMINED SCAFFOLD_146, WHOLE GENOME SHOTGUN SEQUENCE"/>
    <property type="match status" value="1"/>
</dbReference>
<feature type="chain" id="PRO_5045958908" evidence="3">
    <location>
        <begin position="19"/>
        <end position="1675"/>
    </location>
</feature>
<reference evidence="5 6" key="1">
    <citation type="submission" date="2023-06" db="EMBL/GenBank/DDBJ databases">
        <title>Alteromonas sp. ASW11-36 isolated from intertidal sand.</title>
        <authorList>
            <person name="Li Y."/>
        </authorList>
    </citation>
    <scope>NUCLEOTIDE SEQUENCE [LARGE SCALE GENOMIC DNA]</scope>
    <source>
        <strain evidence="5 6">ASW11-36</strain>
    </source>
</reference>
<dbReference type="PROSITE" id="PS50025">
    <property type="entry name" value="LAM_G_DOMAIN"/>
    <property type="match status" value="1"/>
</dbReference>
<dbReference type="Gene3D" id="2.60.120.200">
    <property type="match status" value="3"/>
</dbReference>
<dbReference type="Pfam" id="PF20419">
    <property type="entry name" value="DUF6701"/>
    <property type="match status" value="1"/>
</dbReference>
<dbReference type="Pfam" id="PF13385">
    <property type="entry name" value="Laminin_G_3"/>
    <property type="match status" value="3"/>
</dbReference>
<feature type="domain" description="Laminin G" evidence="4">
    <location>
        <begin position="316"/>
        <end position="503"/>
    </location>
</feature>
<dbReference type="InterPro" id="IPR046524">
    <property type="entry name" value="DUF6701"/>
</dbReference>
<dbReference type="RefSeq" id="WP_289363042.1">
    <property type="nucleotide sequence ID" value="NZ_JAUCBP010000001.1"/>
</dbReference>
<keyword evidence="1 3" id="KW-0732">Signal</keyword>
<accession>A0ABT7SSF6</accession>
<dbReference type="CDD" id="cd00110">
    <property type="entry name" value="LamG"/>
    <property type="match status" value="1"/>
</dbReference>